<dbReference type="Gene3D" id="6.20.190.10">
    <property type="entry name" value="Nutrient germinant receptor protein C, domain 1"/>
    <property type="match status" value="1"/>
</dbReference>
<evidence type="ECO:0000256" key="7">
    <source>
        <dbReference type="ARBA" id="ARBA00023288"/>
    </source>
</evidence>
<dbReference type="PANTHER" id="PTHR35789:SF1">
    <property type="entry name" value="SPORE GERMINATION PROTEIN B3"/>
    <property type="match status" value="1"/>
</dbReference>
<evidence type="ECO:0000256" key="1">
    <source>
        <dbReference type="ARBA" id="ARBA00004635"/>
    </source>
</evidence>
<dbReference type="EMBL" id="BMHB01000001">
    <property type="protein sequence ID" value="GGI14815.1"/>
    <property type="molecule type" value="Genomic_DNA"/>
</dbReference>
<evidence type="ECO:0000259" key="8">
    <source>
        <dbReference type="Pfam" id="PF05504"/>
    </source>
</evidence>
<organism evidence="10 11">
    <name type="scientific">Gottfriedia solisilvae</name>
    <dbReference type="NCBI Taxonomy" id="1516104"/>
    <lineage>
        <taxon>Bacteria</taxon>
        <taxon>Bacillati</taxon>
        <taxon>Bacillota</taxon>
        <taxon>Bacilli</taxon>
        <taxon>Bacillales</taxon>
        <taxon>Bacillaceae</taxon>
        <taxon>Gottfriedia</taxon>
    </lineage>
</organism>
<keyword evidence="5" id="KW-0472">Membrane</keyword>
<evidence type="ECO:0000256" key="4">
    <source>
        <dbReference type="ARBA" id="ARBA00022729"/>
    </source>
</evidence>
<comment type="similarity">
    <text evidence="2">Belongs to the GerABKC lipoprotein family.</text>
</comment>
<dbReference type="Gene3D" id="3.30.300.210">
    <property type="entry name" value="Nutrient germinant receptor protein C, domain 3"/>
    <property type="match status" value="1"/>
</dbReference>
<dbReference type="NCBIfam" id="TIGR02887">
    <property type="entry name" value="spore_ger_x_C"/>
    <property type="match status" value="1"/>
</dbReference>
<dbReference type="PANTHER" id="PTHR35789">
    <property type="entry name" value="SPORE GERMINATION PROTEIN B3"/>
    <property type="match status" value="1"/>
</dbReference>
<evidence type="ECO:0000313" key="10">
    <source>
        <dbReference type="EMBL" id="GGI14815.1"/>
    </source>
</evidence>
<dbReference type="OrthoDB" id="2569624at2"/>
<evidence type="ECO:0000256" key="2">
    <source>
        <dbReference type="ARBA" id="ARBA00007886"/>
    </source>
</evidence>
<dbReference type="Proteomes" id="UP000626244">
    <property type="component" value="Unassembled WGS sequence"/>
</dbReference>
<dbReference type="AlphaFoldDB" id="A0A8J3AJ75"/>
<dbReference type="InterPro" id="IPR038501">
    <property type="entry name" value="Spore_GerAC_C_sf"/>
</dbReference>
<dbReference type="PROSITE" id="PS51257">
    <property type="entry name" value="PROKAR_LIPOPROTEIN"/>
    <property type="match status" value="1"/>
</dbReference>
<evidence type="ECO:0000256" key="5">
    <source>
        <dbReference type="ARBA" id="ARBA00023136"/>
    </source>
</evidence>
<keyword evidence="11" id="KW-1185">Reference proteome</keyword>
<dbReference type="GO" id="GO:0009847">
    <property type="term" value="P:spore germination"/>
    <property type="evidence" value="ECO:0007669"/>
    <property type="project" value="InterPro"/>
</dbReference>
<comment type="subcellular location">
    <subcellularLocation>
        <location evidence="1">Membrane</location>
        <topology evidence="1">Lipid-anchor</topology>
    </subcellularLocation>
</comment>
<dbReference type="InterPro" id="IPR057336">
    <property type="entry name" value="GerAC_N"/>
</dbReference>
<dbReference type="InterPro" id="IPR046953">
    <property type="entry name" value="Spore_GerAC-like_C"/>
</dbReference>
<dbReference type="Pfam" id="PF05504">
    <property type="entry name" value="Spore_GerAC"/>
    <property type="match status" value="1"/>
</dbReference>
<dbReference type="RefSeq" id="WP_088000049.1">
    <property type="nucleotide sequence ID" value="NZ_BMHB01000001.1"/>
</dbReference>
<dbReference type="InterPro" id="IPR008844">
    <property type="entry name" value="Spore_GerAC-like"/>
</dbReference>
<proteinExistence type="inferred from homology"/>
<feature type="domain" description="Spore germination GerAC-like C-terminal" evidence="8">
    <location>
        <begin position="209"/>
        <end position="377"/>
    </location>
</feature>
<evidence type="ECO:0000256" key="6">
    <source>
        <dbReference type="ARBA" id="ARBA00023139"/>
    </source>
</evidence>
<dbReference type="GO" id="GO:0016020">
    <property type="term" value="C:membrane"/>
    <property type="evidence" value="ECO:0007669"/>
    <property type="project" value="UniProtKB-SubCell"/>
</dbReference>
<evidence type="ECO:0000256" key="3">
    <source>
        <dbReference type="ARBA" id="ARBA00022544"/>
    </source>
</evidence>
<keyword evidence="4" id="KW-0732">Signal</keyword>
<keyword evidence="3" id="KW-0309">Germination</keyword>
<feature type="domain" description="Spore germination protein N-terminal" evidence="9">
    <location>
        <begin position="28"/>
        <end position="199"/>
    </location>
</feature>
<accession>A0A8J3AJ75</accession>
<keyword evidence="6" id="KW-0564">Palmitate</keyword>
<sequence length="385" mass="43187">MGKFNQTLLLSFMLLSILVLLTGCWSNKPIEELNIIVGSSIDKDQDQQIKSTLQYVVPEAMAKKAGGSTSQQKPYINVSAVANSLEPAGWKTTLQREGIIFGPHQKTVIISEEIARETPLRQIADLYYRDIDIRGSTHVFIAKGRADQTLETKEQNVIPALRIAEIATQSFTTEVLTDTTLMKIWGSINSGSSFLLQMLDSTSGEVSFNGAAVIGSTSKMIGFLNKKEVEGINWLTGEGKGGYVKAYLKEEDKPTYYQIGSMKSKIKPHVKGKDISFDVSIESEGRIAEYWNPHLKEAFNNKNVKHIEKAAEIEVQRIVENVIKKTQKELKVDVVGFGNQLRIQEPRLWNKIKNHWDEDFSKASIHYKVDLTIKDYGMLGSKNNK</sequence>
<evidence type="ECO:0000259" key="9">
    <source>
        <dbReference type="Pfam" id="PF25198"/>
    </source>
</evidence>
<protein>
    <submittedName>
        <fullName evidence="10">Germination protein BC</fullName>
    </submittedName>
</protein>
<dbReference type="Pfam" id="PF25198">
    <property type="entry name" value="Spore_GerAC_N"/>
    <property type="match status" value="1"/>
</dbReference>
<gene>
    <name evidence="10" type="ORF">GCM10007380_24840</name>
</gene>
<reference evidence="11" key="1">
    <citation type="journal article" date="2019" name="Int. J. Syst. Evol. Microbiol.">
        <title>The Global Catalogue of Microorganisms (GCM) 10K type strain sequencing project: providing services to taxonomists for standard genome sequencing and annotation.</title>
        <authorList>
            <consortium name="The Broad Institute Genomics Platform"/>
            <consortium name="The Broad Institute Genome Sequencing Center for Infectious Disease"/>
            <person name="Wu L."/>
            <person name="Ma J."/>
        </authorList>
    </citation>
    <scope>NUCLEOTIDE SEQUENCE [LARGE SCALE GENOMIC DNA]</scope>
    <source>
        <strain evidence="11">CGMCC 1.14993</strain>
    </source>
</reference>
<evidence type="ECO:0000313" key="11">
    <source>
        <dbReference type="Proteomes" id="UP000626244"/>
    </source>
</evidence>
<keyword evidence="7" id="KW-0449">Lipoprotein</keyword>
<comment type="caution">
    <text evidence="10">The sequence shown here is derived from an EMBL/GenBank/DDBJ whole genome shotgun (WGS) entry which is preliminary data.</text>
</comment>
<name>A0A8J3AJ75_9BACI</name>